<feature type="chain" id="PRO_5031298308" evidence="1">
    <location>
        <begin position="27"/>
        <end position="408"/>
    </location>
</feature>
<name>A0A7V8K6G1_9GAMM</name>
<sequence>MAMSLRRSRAFLFIVLWLGCAMGGHAAAAQAGAGAWLHRHVLEQGHPGAHLVVATADAAPVDLAVGSADTERRHPLRGDAIYRIYSMTKPVVSAAVLRLIGEGHGGLDDAVALHLPELAALRVLDRDGLRAPRRPPTLRHLLTHTAGFPVVPGQALLRREAVRLEDSDSLATYVARAARVPLAHDPGTVFAYDGMATEILGRLVEVWSGQPLGRYLDATFFEPLGMADTGFVVPEAGRGRVVELTCLRDGALVRADQAHARDPGIGLRPYASAAGGLYSTAHDYLAFARMLLAGGRHGDRQYLPRPLAEAMFRDQLAAMGLDRPHVDAGAGRGFGLGVSVLLDPPAMGRLGAPGQVGWSGAASTYFVIDPVRGRIGLLLLQHLPCGGRERLPSVALPFYNFVQEVEFP</sequence>
<evidence type="ECO:0000313" key="3">
    <source>
        <dbReference type="EMBL" id="KAF1685850.1"/>
    </source>
</evidence>
<dbReference type="InterPro" id="IPR001466">
    <property type="entry name" value="Beta-lactam-related"/>
</dbReference>
<dbReference type="Proteomes" id="UP000462066">
    <property type="component" value="Unassembled WGS sequence"/>
</dbReference>
<dbReference type="PANTHER" id="PTHR43283">
    <property type="entry name" value="BETA-LACTAMASE-RELATED"/>
    <property type="match status" value="1"/>
</dbReference>
<comment type="caution">
    <text evidence="3">The sequence shown here is derived from an EMBL/GenBank/DDBJ whole genome shotgun (WGS) entry which is preliminary data.</text>
</comment>
<dbReference type="Pfam" id="PF00144">
    <property type="entry name" value="Beta-lactamase"/>
    <property type="match status" value="1"/>
</dbReference>
<gene>
    <name evidence="3" type="ORF">B1992_10250</name>
</gene>
<dbReference type="GO" id="GO:0016787">
    <property type="term" value="F:hydrolase activity"/>
    <property type="evidence" value="ECO:0007669"/>
    <property type="project" value="UniProtKB-KW"/>
</dbReference>
<keyword evidence="3" id="KW-0378">Hydrolase</keyword>
<dbReference type="PROSITE" id="PS51257">
    <property type="entry name" value="PROKAR_LIPOPROTEIN"/>
    <property type="match status" value="1"/>
</dbReference>
<reference evidence="3 4" key="1">
    <citation type="submission" date="2017-10" db="EMBL/GenBank/DDBJ databases">
        <title>Whole genome sequencing of Pseudoxanthomonas broegbernensis DSM 12573(T).</title>
        <authorList>
            <person name="Kumar S."/>
            <person name="Bansal K."/>
            <person name="Kaur A."/>
            <person name="Patil P."/>
            <person name="Sharma S."/>
            <person name="Patil P.B."/>
        </authorList>
    </citation>
    <scope>NUCLEOTIDE SEQUENCE [LARGE SCALE GENOMIC DNA]</scope>
    <source>
        <strain evidence="3 4">DSM 12573</strain>
    </source>
</reference>
<dbReference type="InterPro" id="IPR050789">
    <property type="entry name" value="Diverse_Enzym_Activities"/>
</dbReference>
<dbReference type="AlphaFoldDB" id="A0A7V8K6G1"/>
<evidence type="ECO:0000256" key="1">
    <source>
        <dbReference type="SAM" id="SignalP"/>
    </source>
</evidence>
<feature type="domain" description="Beta-lactamase-related" evidence="2">
    <location>
        <begin position="43"/>
        <end position="382"/>
    </location>
</feature>
<accession>A0A7V8K6G1</accession>
<keyword evidence="1" id="KW-0732">Signal</keyword>
<dbReference type="Gene3D" id="3.40.710.10">
    <property type="entry name" value="DD-peptidase/beta-lactamase superfamily"/>
    <property type="match status" value="1"/>
</dbReference>
<organism evidence="3 4">
    <name type="scientific">Pseudoxanthomonas broegbernensis</name>
    <dbReference type="NCBI Taxonomy" id="83619"/>
    <lineage>
        <taxon>Bacteria</taxon>
        <taxon>Pseudomonadati</taxon>
        <taxon>Pseudomonadota</taxon>
        <taxon>Gammaproteobacteria</taxon>
        <taxon>Lysobacterales</taxon>
        <taxon>Lysobacteraceae</taxon>
        <taxon>Pseudoxanthomonas</taxon>
    </lineage>
</organism>
<dbReference type="PANTHER" id="PTHR43283:SF3">
    <property type="entry name" value="BETA-LACTAMASE FAMILY PROTEIN (AFU_ORTHOLOGUE AFUA_5G07500)"/>
    <property type="match status" value="1"/>
</dbReference>
<keyword evidence="4" id="KW-1185">Reference proteome</keyword>
<evidence type="ECO:0000313" key="4">
    <source>
        <dbReference type="Proteomes" id="UP000462066"/>
    </source>
</evidence>
<dbReference type="SUPFAM" id="SSF56601">
    <property type="entry name" value="beta-lactamase/transpeptidase-like"/>
    <property type="match status" value="1"/>
</dbReference>
<dbReference type="EMBL" id="MWIP01000010">
    <property type="protein sequence ID" value="KAF1685850.1"/>
    <property type="molecule type" value="Genomic_DNA"/>
</dbReference>
<dbReference type="InterPro" id="IPR012338">
    <property type="entry name" value="Beta-lactam/transpept-like"/>
</dbReference>
<proteinExistence type="predicted"/>
<feature type="signal peptide" evidence="1">
    <location>
        <begin position="1"/>
        <end position="26"/>
    </location>
</feature>
<evidence type="ECO:0000259" key="2">
    <source>
        <dbReference type="Pfam" id="PF00144"/>
    </source>
</evidence>
<protein>
    <submittedName>
        <fullName evidence="3">Serine hydrolase</fullName>
    </submittedName>
</protein>